<dbReference type="PANTHER" id="PTHR45662">
    <property type="entry name" value="PHOSPHATIDYLINOSITIDE PHOSPHATASE SAC1"/>
    <property type="match status" value="1"/>
</dbReference>
<dbReference type="AlphaFoldDB" id="A0A9Q3DM36"/>
<feature type="domain" description="SAC" evidence="2">
    <location>
        <begin position="155"/>
        <end position="485"/>
    </location>
</feature>
<dbReference type="PANTHER" id="PTHR45662:SF2">
    <property type="entry name" value="PHOSPHATIDYLINOSITOL-3-PHOSPHATASE SAC1"/>
    <property type="match status" value="1"/>
</dbReference>
<evidence type="ECO:0000256" key="1">
    <source>
        <dbReference type="SAM" id="Phobius"/>
    </source>
</evidence>
<comment type="caution">
    <text evidence="3">The sequence shown here is derived from an EMBL/GenBank/DDBJ whole genome shotgun (WGS) entry which is preliminary data.</text>
</comment>
<proteinExistence type="predicted"/>
<feature type="transmembrane region" description="Helical" evidence="1">
    <location>
        <begin position="554"/>
        <end position="572"/>
    </location>
</feature>
<evidence type="ECO:0000259" key="2">
    <source>
        <dbReference type="PROSITE" id="PS50275"/>
    </source>
</evidence>
<dbReference type="Pfam" id="PF02383">
    <property type="entry name" value="Syja_N"/>
    <property type="match status" value="1"/>
</dbReference>
<gene>
    <name evidence="3" type="ORF">O181_044247</name>
</gene>
<name>A0A9Q3DM36_9BASI</name>
<organism evidence="3 4">
    <name type="scientific">Austropuccinia psidii MF-1</name>
    <dbReference type="NCBI Taxonomy" id="1389203"/>
    <lineage>
        <taxon>Eukaryota</taxon>
        <taxon>Fungi</taxon>
        <taxon>Dikarya</taxon>
        <taxon>Basidiomycota</taxon>
        <taxon>Pucciniomycotina</taxon>
        <taxon>Pucciniomycetes</taxon>
        <taxon>Pucciniales</taxon>
        <taxon>Sphaerophragmiaceae</taxon>
        <taxon>Austropuccinia</taxon>
    </lineage>
</organism>
<evidence type="ECO:0000313" key="3">
    <source>
        <dbReference type="EMBL" id="MBW0504532.1"/>
    </source>
</evidence>
<keyword evidence="1" id="KW-0812">Transmembrane</keyword>
<dbReference type="OrthoDB" id="405996at2759"/>
<dbReference type="GO" id="GO:0046856">
    <property type="term" value="P:phosphatidylinositol dephosphorylation"/>
    <property type="evidence" value="ECO:0007669"/>
    <property type="project" value="TreeGrafter"/>
</dbReference>
<dbReference type="PROSITE" id="PS50275">
    <property type="entry name" value="SAC"/>
    <property type="match status" value="1"/>
</dbReference>
<reference evidence="3" key="1">
    <citation type="submission" date="2021-03" db="EMBL/GenBank/DDBJ databases">
        <title>Draft genome sequence of rust myrtle Austropuccinia psidii MF-1, a brazilian biotype.</title>
        <authorList>
            <person name="Quecine M.C."/>
            <person name="Pachon D.M.R."/>
            <person name="Bonatelli M.L."/>
            <person name="Correr F.H."/>
            <person name="Franceschini L.M."/>
            <person name="Leite T.F."/>
            <person name="Margarido G.R.A."/>
            <person name="Almeida C.A."/>
            <person name="Ferrarezi J.A."/>
            <person name="Labate C.A."/>
        </authorList>
    </citation>
    <scope>NUCLEOTIDE SEQUENCE</scope>
    <source>
        <strain evidence="3">MF-1</strain>
    </source>
</reference>
<dbReference type="Proteomes" id="UP000765509">
    <property type="component" value="Unassembled WGS sequence"/>
</dbReference>
<dbReference type="GO" id="GO:0005783">
    <property type="term" value="C:endoplasmic reticulum"/>
    <property type="evidence" value="ECO:0007669"/>
    <property type="project" value="TreeGrafter"/>
</dbReference>
<dbReference type="InterPro" id="IPR002013">
    <property type="entry name" value="SAC_dom"/>
</dbReference>
<dbReference type="EMBL" id="AVOT02017989">
    <property type="protein sequence ID" value="MBW0504532.1"/>
    <property type="molecule type" value="Genomic_DNA"/>
</dbReference>
<keyword evidence="4" id="KW-1185">Reference proteome</keyword>
<protein>
    <recommendedName>
        <fullName evidence="2">SAC domain-containing protein</fullName>
    </recommendedName>
</protein>
<keyword evidence="1" id="KW-1133">Transmembrane helix</keyword>
<keyword evidence="1" id="KW-0472">Membrane</keyword>
<sequence length="659" mass="75263">MSNPFSIHSNLNLYISDNAYTLLPINHFNQQQVQNQQSLIINRSNSEISLGSSNPPKNFNQTVFGVVGILGIISLYKSDYLILIQSAKKATNLFKTQVYTPTKFTIYPISLQPNINLLNHSDERYLLSLLKSQLDHSIQKIFFTFHTSNSFNQSSSSWDLTNSLQRQSNSNQIPIWKSADDRFFWNKYLQTPLINLANSTDPIVSSNVSKFILPVISGFLKFNSTIINAKKFTFGLISRRSRYRTGTRYFSRGIDLNGHVSNFNETEMIMTTQPDINNPHQIIIASYVQTRGSVPIFWTEINNLRYRPDLKIMDIPSSQDALKAHFNQQLDVYGDQYLVNLVNSSGYEKPVKEAYEKAVQKLANPRIHYIYFDFHHECKGLRFDRVQGLIDRLKDDLIKQGYYFFQGSTTPIKYQTSVVRSNCMDCLDRTNVVQSALAKWVLTNQLRQAGILGEKEVLDSYPQVMFLFRNLWADNADGVSKAYSGTGALKTDFTRFGKRSKQGAFNDGVNSAIRYFKNNFLDGPRQDSYDLVTGAWRASLSKGKLSEGSYDNPIHQLIFLILIIFIMIFISSTFTKNRSIKASIFSLIVISLILSYILINGIQFVNQPKLISRNEILNYEGPGFQSSKRGRGWSNTINGKSIGFINRMGDDDEKKKRLD</sequence>
<feature type="transmembrane region" description="Helical" evidence="1">
    <location>
        <begin position="584"/>
        <end position="605"/>
    </location>
</feature>
<evidence type="ECO:0000313" key="4">
    <source>
        <dbReference type="Proteomes" id="UP000765509"/>
    </source>
</evidence>
<dbReference type="GO" id="GO:0043812">
    <property type="term" value="F:phosphatidylinositol-4-phosphate phosphatase activity"/>
    <property type="evidence" value="ECO:0007669"/>
    <property type="project" value="TreeGrafter"/>
</dbReference>
<accession>A0A9Q3DM36</accession>